<evidence type="ECO:0000259" key="8">
    <source>
        <dbReference type="PROSITE" id="PS50887"/>
    </source>
</evidence>
<dbReference type="OrthoDB" id="9812260at2"/>
<protein>
    <submittedName>
        <fullName evidence="9">Diguanylate cyclase</fullName>
    </submittedName>
</protein>
<dbReference type="CDD" id="cd06225">
    <property type="entry name" value="HAMP"/>
    <property type="match status" value="1"/>
</dbReference>
<organism evidence="9 10">
    <name type="scientific">Zoogloea oleivorans</name>
    <dbReference type="NCBI Taxonomy" id="1552750"/>
    <lineage>
        <taxon>Bacteria</taxon>
        <taxon>Pseudomonadati</taxon>
        <taxon>Pseudomonadota</taxon>
        <taxon>Betaproteobacteria</taxon>
        <taxon>Rhodocyclales</taxon>
        <taxon>Zoogloeaceae</taxon>
        <taxon>Zoogloea</taxon>
    </lineage>
</organism>
<dbReference type="CDD" id="cd12914">
    <property type="entry name" value="PDC1_DGC_like"/>
    <property type="match status" value="1"/>
</dbReference>
<proteinExistence type="predicted"/>
<dbReference type="Gene3D" id="3.30.70.270">
    <property type="match status" value="1"/>
</dbReference>
<keyword evidence="4 6" id="KW-1133">Transmembrane helix</keyword>
<dbReference type="GO" id="GO:0005886">
    <property type="term" value="C:plasma membrane"/>
    <property type="evidence" value="ECO:0007669"/>
    <property type="project" value="UniProtKB-SubCell"/>
</dbReference>
<dbReference type="InterPro" id="IPR043128">
    <property type="entry name" value="Rev_trsase/Diguanyl_cyclase"/>
</dbReference>
<dbReference type="GO" id="GO:0007165">
    <property type="term" value="P:signal transduction"/>
    <property type="evidence" value="ECO:0007669"/>
    <property type="project" value="InterPro"/>
</dbReference>
<evidence type="ECO:0000256" key="3">
    <source>
        <dbReference type="ARBA" id="ARBA00022692"/>
    </source>
</evidence>
<dbReference type="Gene3D" id="3.30.450.20">
    <property type="entry name" value="PAS domain"/>
    <property type="match status" value="1"/>
</dbReference>
<dbReference type="AlphaFoldDB" id="A0A6C2CLZ3"/>
<evidence type="ECO:0000256" key="5">
    <source>
        <dbReference type="ARBA" id="ARBA00023136"/>
    </source>
</evidence>
<dbReference type="SUPFAM" id="SSF103190">
    <property type="entry name" value="Sensory domain-like"/>
    <property type="match status" value="1"/>
</dbReference>
<feature type="domain" description="GGDEF" evidence="8">
    <location>
        <begin position="400"/>
        <end position="534"/>
    </location>
</feature>
<evidence type="ECO:0000256" key="4">
    <source>
        <dbReference type="ARBA" id="ARBA00022989"/>
    </source>
</evidence>
<keyword evidence="3 6" id="KW-0812">Transmembrane</keyword>
<dbReference type="InterPro" id="IPR000160">
    <property type="entry name" value="GGDEF_dom"/>
</dbReference>
<gene>
    <name evidence="9" type="ORF">ETQ85_14515</name>
</gene>
<dbReference type="PANTHER" id="PTHR46663:SF2">
    <property type="entry name" value="GGDEF DOMAIN-CONTAINING PROTEIN"/>
    <property type="match status" value="1"/>
</dbReference>
<keyword evidence="2" id="KW-1003">Cell membrane</keyword>
<keyword evidence="10" id="KW-1185">Reference proteome</keyword>
<comment type="subcellular location">
    <subcellularLocation>
        <location evidence="1">Cell membrane</location>
        <topology evidence="1">Multi-pass membrane protein</topology>
    </subcellularLocation>
</comment>
<evidence type="ECO:0000256" key="1">
    <source>
        <dbReference type="ARBA" id="ARBA00004651"/>
    </source>
</evidence>
<dbReference type="InterPro" id="IPR029151">
    <property type="entry name" value="Sensor-like_sf"/>
</dbReference>
<feature type="transmembrane region" description="Helical" evidence="6">
    <location>
        <begin position="295"/>
        <end position="314"/>
    </location>
</feature>
<evidence type="ECO:0000256" key="2">
    <source>
        <dbReference type="ARBA" id="ARBA00022475"/>
    </source>
</evidence>
<comment type="caution">
    <text evidence="9">The sequence shown here is derived from an EMBL/GenBank/DDBJ whole genome shotgun (WGS) entry which is preliminary data.</text>
</comment>
<dbReference type="InterPro" id="IPR033479">
    <property type="entry name" value="dCache_1"/>
</dbReference>
<feature type="domain" description="HAMP" evidence="7">
    <location>
        <begin position="311"/>
        <end position="364"/>
    </location>
</feature>
<dbReference type="SUPFAM" id="SSF158472">
    <property type="entry name" value="HAMP domain-like"/>
    <property type="match status" value="1"/>
</dbReference>
<sequence length="534" mass="57697">MNFRSFPRSIVVRLTLLGLGIVLLGSTVRYIALTNFLREDLGTVVAAQQLALATYVASDVDYKLTQRRLLLERLAKSLPREKLGHHENLDAWLAERHELQPLFSYGLFVTDPHGVLLADFPERPERAKINFSDRDYIRAALAGNTFIGRPVLGQVAKVPVLPMSAPVKNARGEVLAVLVGVTELAAPGFLNQLLHSRIGETGGFLLVSPRDSLFVAATQPELILKPTPPAGANALHDRAMAGFRGTGVTLNAQGVEDVSAIVSVPSTGWFVVARLPTAEAFVTVDRTQRYLVRNAALGVSGFLLLLAVGLYFVFRPLLRAAEHADRMTLGEAPLEPLPVVRDDEVGHLTSAFNRLLRKLTDTQTELARIAHHDSLTGLPNRVLLADRLTQALAQARRKRARLGLLFLDLDGFKPINDTLGHDAGDEALRQVAQRLGGIVRQADTLARIGGDEFVLLICDLDEGAEGAACTVAVKCINALMSPFPVHGESCVLGVSIGVVLSHGDDTPEALLLAADRAMYQAKDAGRGCYVLANS</sequence>
<name>A0A6C2CLZ3_9RHOO</name>
<keyword evidence="5 6" id="KW-0472">Membrane</keyword>
<dbReference type="Gene3D" id="6.10.340.10">
    <property type="match status" value="1"/>
</dbReference>
<dbReference type="RefSeq" id="WP_148579794.1">
    <property type="nucleotide sequence ID" value="NZ_JAVEUW010000031.1"/>
</dbReference>
<reference evidence="9 10" key="1">
    <citation type="submission" date="2019-01" db="EMBL/GenBank/DDBJ databases">
        <title>Zoogloea oleivorans genome sequencing and assembly.</title>
        <authorList>
            <person name="Tancsics A."/>
            <person name="Farkas M."/>
            <person name="Kriszt B."/>
            <person name="Maroti G."/>
            <person name="Horvath B."/>
        </authorList>
    </citation>
    <scope>NUCLEOTIDE SEQUENCE [LARGE SCALE GENOMIC DNA]</scope>
    <source>
        <strain evidence="9 10">Buc</strain>
    </source>
</reference>
<dbReference type="InterPro" id="IPR052163">
    <property type="entry name" value="DGC-Regulatory_Protein"/>
</dbReference>
<accession>A0A6C2CLZ3</accession>
<evidence type="ECO:0000259" key="7">
    <source>
        <dbReference type="PROSITE" id="PS50885"/>
    </source>
</evidence>
<dbReference type="InterPro" id="IPR029787">
    <property type="entry name" value="Nucleotide_cyclase"/>
</dbReference>
<dbReference type="SUPFAM" id="SSF55073">
    <property type="entry name" value="Nucleotide cyclase"/>
    <property type="match status" value="1"/>
</dbReference>
<dbReference type="Pfam" id="PF00990">
    <property type="entry name" value="GGDEF"/>
    <property type="match status" value="1"/>
</dbReference>
<dbReference type="PROSITE" id="PS50885">
    <property type="entry name" value="HAMP"/>
    <property type="match status" value="1"/>
</dbReference>
<dbReference type="Pfam" id="PF02743">
    <property type="entry name" value="dCache_1"/>
    <property type="match status" value="1"/>
</dbReference>
<dbReference type="InterPro" id="IPR003660">
    <property type="entry name" value="HAMP_dom"/>
</dbReference>
<evidence type="ECO:0000256" key="6">
    <source>
        <dbReference type="SAM" id="Phobius"/>
    </source>
</evidence>
<dbReference type="SMART" id="SM00267">
    <property type="entry name" value="GGDEF"/>
    <property type="match status" value="1"/>
</dbReference>
<dbReference type="SMART" id="SM00304">
    <property type="entry name" value="HAMP"/>
    <property type="match status" value="1"/>
</dbReference>
<dbReference type="EMBL" id="SDKK01000013">
    <property type="protein sequence ID" value="TYC55227.1"/>
    <property type="molecule type" value="Genomic_DNA"/>
</dbReference>
<dbReference type="CDD" id="cd18774">
    <property type="entry name" value="PDC2_HK_sensor"/>
    <property type="match status" value="1"/>
</dbReference>
<dbReference type="Proteomes" id="UP000389128">
    <property type="component" value="Unassembled WGS sequence"/>
</dbReference>
<dbReference type="NCBIfam" id="TIGR00254">
    <property type="entry name" value="GGDEF"/>
    <property type="match status" value="1"/>
</dbReference>
<evidence type="ECO:0000313" key="9">
    <source>
        <dbReference type="EMBL" id="TYC55227.1"/>
    </source>
</evidence>
<evidence type="ECO:0000313" key="10">
    <source>
        <dbReference type="Proteomes" id="UP000389128"/>
    </source>
</evidence>
<dbReference type="PROSITE" id="PS50887">
    <property type="entry name" value="GGDEF"/>
    <property type="match status" value="1"/>
</dbReference>
<dbReference type="CDD" id="cd01949">
    <property type="entry name" value="GGDEF"/>
    <property type="match status" value="1"/>
</dbReference>
<dbReference type="PANTHER" id="PTHR46663">
    <property type="entry name" value="DIGUANYLATE CYCLASE DGCT-RELATED"/>
    <property type="match status" value="1"/>
</dbReference>
<dbReference type="Pfam" id="PF00672">
    <property type="entry name" value="HAMP"/>
    <property type="match status" value="1"/>
</dbReference>